<gene>
    <name evidence="1" type="ORF">HJG63_007875</name>
</gene>
<dbReference type="Proteomes" id="UP000593571">
    <property type="component" value="Unassembled WGS sequence"/>
</dbReference>
<proteinExistence type="predicted"/>
<sequence>MGSSAGTLVWPFHCLLLFLQRQLCVLDYVWPAVDAFLWVGLGGDLITVLPNCRSVCMGAGREWKESKLEKSITQLLSPGSPSVDPERLTVERRKEGIMRGGELERKRMQLSKLRREKNRLRTSKLQRQAECQQLVISGSWLRQ</sequence>
<evidence type="ECO:0000313" key="1">
    <source>
        <dbReference type="EMBL" id="KAF6506018.1"/>
    </source>
</evidence>
<dbReference type="EMBL" id="JACASE010000001">
    <property type="protein sequence ID" value="KAF6506018.1"/>
    <property type="molecule type" value="Genomic_DNA"/>
</dbReference>
<name>A0A7J8KB02_ROUAE</name>
<comment type="caution">
    <text evidence="1">The sequence shown here is derived from an EMBL/GenBank/DDBJ whole genome shotgun (WGS) entry which is preliminary data.</text>
</comment>
<protein>
    <submittedName>
        <fullName evidence="1">Uncharacterized protein</fullName>
    </submittedName>
</protein>
<accession>A0A7J8KB02</accession>
<reference evidence="1 2" key="1">
    <citation type="journal article" date="2020" name="Nature">
        <title>Six reference-quality genomes reveal evolution of bat adaptations.</title>
        <authorList>
            <person name="Jebb D."/>
            <person name="Huang Z."/>
            <person name="Pippel M."/>
            <person name="Hughes G.M."/>
            <person name="Lavrichenko K."/>
            <person name="Devanna P."/>
            <person name="Winkler S."/>
            <person name="Jermiin L.S."/>
            <person name="Skirmuntt E.C."/>
            <person name="Katzourakis A."/>
            <person name="Burkitt-Gray L."/>
            <person name="Ray D.A."/>
            <person name="Sullivan K.A.M."/>
            <person name="Roscito J.G."/>
            <person name="Kirilenko B.M."/>
            <person name="Davalos L.M."/>
            <person name="Corthals A.P."/>
            <person name="Power M.L."/>
            <person name="Jones G."/>
            <person name="Ransome R.D."/>
            <person name="Dechmann D.K.N."/>
            <person name="Locatelli A.G."/>
            <person name="Puechmaille S.J."/>
            <person name="Fedrigo O."/>
            <person name="Jarvis E.D."/>
            <person name="Hiller M."/>
            <person name="Vernes S.C."/>
            <person name="Myers E.W."/>
            <person name="Teeling E.C."/>
        </authorList>
    </citation>
    <scope>NUCLEOTIDE SEQUENCE [LARGE SCALE GENOMIC DNA]</scope>
    <source>
        <strain evidence="1">MRouAeg1</strain>
        <tissue evidence="1">Muscle</tissue>
    </source>
</reference>
<dbReference type="AlphaFoldDB" id="A0A7J8KB02"/>
<organism evidence="1 2">
    <name type="scientific">Rousettus aegyptiacus</name>
    <name type="common">Egyptian fruit bat</name>
    <name type="synonym">Pteropus aegyptiacus</name>
    <dbReference type="NCBI Taxonomy" id="9407"/>
    <lineage>
        <taxon>Eukaryota</taxon>
        <taxon>Metazoa</taxon>
        <taxon>Chordata</taxon>
        <taxon>Craniata</taxon>
        <taxon>Vertebrata</taxon>
        <taxon>Euteleostomi</taxon>
        <taxon>Mammalia</taxon>
        <taxon>Eutheria</taxon>
        <taxon>Laurasiatheria</taxon>
        <taxon>Chiroptera</taxon>
        <taxon>Yinpterochiroptera</taxon>
        <taxon>Pteropodoidea</taxon>
        <taxon>Pteropodidae</taxon>
        <taxon>Rousettinae</taxon>
        <taxon>Rousettus</taxon>
    </lineage>
</organism>
<evidence type="ECO:0000313" key="2">
    <source>
        <dbReference type="Proteomes" id="UP000593571"/>
    </source>
</evidence>
<keyword evidence="2" id="KW-1185">Reference proteome</keyword>